<organism evidence="1 2">
    <name type="scientific">Helianthus annuus</name>
    <name type="common">Common sunflower</name>
    <dbReference type="NCBI Taxonomy" id="4232"/>
    <lineage>
        <taxon>Eukaryota</taxon>
        <taxon>Viridiplantae</taxon>
        <taxon>Streptophyta</taxon>
        <taxon>Embryophyta</taxon>
        <taxon>Tracheophyta</taxon>
        <taxon>Spermatophyta</taxon>
        <taxon>Magnoliopsida</taxon>
        <taxon>eudicotyledons</taxon>
        <taxon>Gunneridae</taxon>
        <taxon>Pentapetalae</taxon>
        <taxon>asterids</taxon>
        <taxon>campanulids</taxon>
        <taxon>Asterales</taxon>
        <taxon>Asteraceae</taxon>
        <taxon>Asteroideae</taxon>
        <taxon>Heliantheae alliance</taxon>
        <taxon>Heliantheae</taxon>
        <taxon>Helianthus</taxon>
    </lineage>
</organism>
<protein>
    <submittedName>
        <fullName evidence="1">Uncharacterized protein</fullName>
    </submittedName>
</protein>
<comment type="caution">
    <text evidence="1">The sequence shown here is derived from an EMBL/GenBank/DDBJ whole genome shotgun (WGS) entry which is preliminary data.</text>
</comment>
<evidence type="ECO:0000313" key="2">
    <source>
        <dbReference type="Proteomes" id="UP000215914"/>
    </source>
</evidence>
<name>A0A9K3DGJ0_HELAN</name>
<accession>A0A9K3DGJ0</accession>
<proteinExistence type="predicted"/>
<gene>
    <name evidence="1" type="ORF">HanXRQr2_Chr17g0780181</name>
</gene>
<sequence length="42" mass="4967">MYRLSVEKYPDNRMLGTRELVNGKVYWCLLWNILNSLSTSCV</sequence>
<dbReference type="Gramene" id="mRNA:HanXRQr2_Chr17g0780181">
    <property type="protein sequence ID" value="mRNA:HanXRQr2_Chr17g0780181"/>
    <property type="gene ID" value="HanXRQr2_Chr17g0780181"/>
</dbReference>
<dbReference type="Proteomes" id="UP000215914">
    <property type="component" value="Unassembled WGS sequence"/>
</dbReference>
<reference evidence="1" key="2">
    <citation type="submission" date="2020-06" db="EMBL/GenBank/DDBJ databases">
        <title>Helianthus annuus Genome sequencing and assembly Release 2.</title>
        <authorList>
            <person name="Gouzy J."/>
            <person name="Langlade N."/>
            <person name="Munos S."/>
        </authorList>
    </citation>
    <scope>NUCLEOTIDE SEQUENCE</scope>
    <source>
        <tissue evidence="1">Leaves</tissue>
    </source>
</reference>
<reference evidence="1" key="1">
    <citation type="journal article" date="2017" name="Nature">
        <title>The sunflower genome provides insights into oil metabolism, flowering and Asterid evolution.</title>
        <authorList>
            <person name="Badouin H."/>
            <person name="Gouzy J."/>
            <person name="Grassa C.J."/>
            <person name="Murat F."/>
            <person name="Staton S.E."/>
            <person name="Cottret L."/>
            <person name="Lelandais-Briere C."/>
            <person name="Owens G.L."/>
            <person name="Carrere S."/>
            <person name="Mayjonade B."/>
            <person name="Legrand L."/>
            <person name="Gill N."/>
            <person name="Kane N.C."/>
            <person name="Bowers J.E."/>
            <person name="Hubner S."/>
            <person name="Bellec A."/>
            <person name="Berard A."/>
            <person name="Berges H."/>
            <person name="Blanchet N."/>
            <person name="Boniface M.C."/>
            <person name="Brunel D."/>
            <person name="Catrice O."/>
            <person name="Chaidir N."/>
            <person name="Claudel C."/>
            <person name="Donnadieu C."/>
            <person name="Faraut T."/>
            <person name="Fievet G."/>
            <person name="Helmstetter N."/>
            <person name="King M."/>
            <person name="Knapp S.J."/>
            <person name="Lai Z."/>
            <person name="Le Paslier M.C."/>
            <person name="Lippi Y."/>
            <person name="Lorenzon L."/>
            <person name="Mandel J.R."/>
            <person name="Marage G."/>
            <person name="Marchand G."/>
            <person name="Marquand E."/>
            <person name="Bret-Mestries E."/>
            <person name="Morien E."/>
            <person name="Nambeesan S."/>
            <person name="Nguyen T."/>
            <person name="Pegot-Espagnet P."/>
            <person name="Pouilly N."/>
            <person name="Raftis F."/>
            <person name="Sallet E."/>
            <person name="Schiex T."/>
            <person name="Thomas J."/>
            <person name="Vandecasteele C."/>
            <person name="Vares D."/>
            <person name="Vear F."/>
            <person name="Vautrin S."/>
            <person name="Crespi M."/>
            <person name="Mangin B."/>
            <person name="Burke J.M."/>
            <person name="Salse J."/>
            <person name="Munos S."/>
            <person name="Vincourt P."/>
            <person name="Rieseberg L.H."/>
            <person name="Langlade N.B."/>
        </authorList>
    </citation>
    <scope>NUCLEOTIDE SEQUENCE</scope>
    <source>
        <tissue evidence="1">Leaves</tissue>
    </source>
</reference>
<keyword evidence="2" id="KW-1185">Reference proteome</keyword>
<dbReference type="EMBL" id="MNCJ02000332">
    <property type="protein sequence ID" value="KAF5753441.1"/>
    <property type="molecule type" value="Genomic_DNA"/>
</dbReference>
<dbReference type="AlphaFoldDB" id="A0A9K3DGJ0"/>
<evidence type="ECO:0000313" key="1">
    <source>
        <dbReference type="EMBL" id="KAF5753441.1"/>
    </source>
</evidence>